<dbReference type="EMBL" id="GGEC01030127">
    <property type="protein sequence ID" value="MBX10611.1"/>
    <property type="molecule type" value="Transcribed_RNA"/>
</dbReference>
<organism evidence="1">
    <name type="scientific">Rhizophora mucronata</name>
    <name type="common">Asiatic mangrove</name>
    <dbReference type="NCBI Taxonomy" id="61149"/>
    <lineage>
        <taxon>Eukaryota</taxon>
        <taxon>Viridiplantae</taxon>
        <taxon>Streptophyta</taxon>
        <taxon>Embryophyta</taxon>
        <taxon>Tracheophyta</taxon>
        <taxon>Spermatophyta</taxon>
        <taxon>Magnoliopsida</taxon>
        <taxon>eudicotyledons</taxon>
        <taxon>Gunneridae</taxon>
        <taxon>Pentapetalae</taxon>
        <taxon>rosids</taxon>
        <taxon>fabids</taxon>
        <taxon>Malpighiales</taxon>
        <taxon>Rhizophoraceae</taxon>
        <taxon>Rhizophora</taxon>
    </lineage>
</organism>
<accession>A0A2P2KY04</accession>
<evidence type="ECO:0000313" key="1">
    <source>
        <dbReference type="EMBL" id="MBX10611.1"/>
    </source>
</evidence>
<sequence length="32" mass="3605">MQEECVVSMTHVLADLTFVFPVAATFTCTQVW</sequence>
<proteinExistence type="predicted"/>
<dbReference type="AlphaFoldDB" id="A0A2P2KY04"/>
<reference evidence="1" key="1">
    <citation type="submission" date="2018-02" db="EMBL/GenBank/DDBJ databases">
        <title>Rhizophora mucronata_Transcriptome.</title>
        <authorList>
            <person name="Meera S.P."/>
            <person name="Sreeshan A."/>
            <person name="Augustine A."/>
        </authorList>
    </citation>
    <scope>NUCLEOTIDE SEQUENCE</scope>
    <source>
        <tissue evidence="1">Leaf</tissue>
    </source>
</reference>
<name>A0A2P2KY04_RHIMU</name>
<protein>
    <submittedName>
        <fullName evidence="1">Uncharacterized protein</fullName>
    </submittedName>
</protein>